<reference evidence="4" key="2">
    <citation type="journal article" date="2023" name="IMA Fungus">
        <title>Comparative genomic study of the Penicillium genus elucidates a diverse pangenome and 15 lateral gene transfer events.</title>
        <authorList>
            <person name="Petersen C."/>
            <person name="Sorensen T."/>
            <person name="Nielsen M.R."/>
            <person name="Sondergaard T.E."/>
            <person name="Sorensen J.L."/>
            <person name="Fitzpatrick D.A."/>
            <person name="Frisvad J.C."/>
            <person name="Nielsen K.L."/>
        </authorList>
    </citation>
    <scope>NUCLEOTIDE SEQUENCE</scope>
    <source>
        <strain evidence="4">IBT 21472</strain>
    </source>
</reference>
<dbReference type="PRINTS" id="PR00081">
    <property type="entry name" value="GDHRDH"/>
</dbReference>
<dbReference type="Proteomes" id="UP001147746">
    <property type="component" value="Unassembled WGS sequence"/>
</dbReference>
<dbReference type="EMBL" id="JAPZBO010000007">
    <property type="protein sequence ID" value="KAJ5311446.1"/>
    <property type="molecule type" value="Genomic_DNA"/>
</dbReference>
<dbReference type="InterPro" id="IPR036291">
    <property type="entry name" value="NAD(P)-bd_dom_sf"/>
</dbReference>
<comment type="similarity">
    <text evidence="1">Belongs to the short-chain dehydrogenases/reductases (SDR) family.</text>
</comment>
<gene>
    <name evidence="4" type="ORF">N7476_007306</name>
</gene>
<keyword evidence="5" id="KW-1185">Reference proteome</keyword>
<evidence type="ECO:0000256" key="1">
    <source>
        <dbReference type="ARBA" id="ARBA00006484"/>
    </source>
</evidence>
<comment type="caution">
    <text evidence="4">The sequence shown here is derived from an EMBL/GenBank/DDBJ whole genome shotgun (WGS) entry which is preliminary data.</text>
</comment>
<evidence type="ECO:0000256" key="2">
    <source>
        <dbReference type="ARBA" id="ARBA00022857"/>
    </source>
</evidence>
<keyword evidence="3" id="KW-0560">Oxidoreductase</keyword>
<dbReference type="Gene3D" id="3.40.50.720">
    <property type="entry name" value="NAD(P)-binding Rossmann-like Domain"/>
    <property type="match status" value="1"/>
</dbReference>
<protein>
    <submittedName>
        <fullName evidence="4">Uncharacterized protein</fullName>
    </submittedName>
</protein>
<reference evidence="4" key="1">
    <citation type="submission" date="2022-12" db="EMBL/GenBank/DDBJ databases">
        <authorList>
            <person name="Petersen C."/>
        </authorList>
    </citation>
    <scope>NUCLEOTIDE SEQUENCE</scope>
    <source>
        <strain evidence="4">IBT 21472</strain>
    </source>
</reference>
<accession>A0A9W9PU21</accession>
<name>A0A9W9PU21_9EURO</name>
<evidence type="ECO:0000313" key="4">
    <source>
        <dbReference type="EMBL" id="KAJ5311446.1"/>
    </source>
</evidence>
<sequence length="361" mass="39335">MAATTHFEFNANTEGLEVTKAFFSQIRGKSVIITGVNRGGIGFSTAQALAAQSPAKLIIAGRSPSKIQECIEVLKADSPDVSYRALQMDLSSQKSVRTAAAEVLAWNDLPAMDILLNSAGVMGVQERTLTEDGIELHFATNHIGHWLFTCLIMPKMIEASKHNPKGATRIVNVSSGSPGMSNMRWSDMNFDRMNKELPEEEQPIEQPFKVWGYKDIGEARYIPLDGYNRSKVANVLFSIGATKRLYEKHGIVSLAVHPGVIPTELGRNFAAETLEAIKKMSESGVFTYKTLGAGASTSLVAALDPKLGDGARETKNGTEHWGVFLADCQISDSTRPLAVSSQEAEKLWEVSEKLVGQSFAW</sequence>
<dbReference type="Pfam" id="PF00106">
    <property type="entry name" value="adh_short"/>
    <property type="match status" value="1"/>
</dbReference>
<dbReference type="AlphaFoldDB" id="A0A9W9PU21"/>
<keyword evidence="2" id="KW-0521">NADP</keyword>
<dbReference type="InterPro" id="IPR002347">
    <property type="entry name" value="SDR_fam"/>
</dbReference>
<organism evidence="4 5">
    <name type="scientific">Penicillium atrosanguineum</name>
    <dbReference type="NCBI Taxonomy" id="1132637"/>
    <lineage>
        <taxon>Eukaryota</taxon>
        <taxon>Fungi</taxon>
        <taxon>Dikarya</taxon>
        <taxon>Ascomycota</taxon>
        <taxon>Pezizomycotina</taxon>
        <taxon>Eurotiomycetes</taxon>
        <taxon>Eurotiomycetidae</taxon>
        <taxon>Eurotiales</taxon>
        <taxon>Aspergillaceae</taxon>
        <taxon>Penicillium</taxon>
    </lineage>
</organism>
<dbReference type="SUPFAM" id="SSF51735">
    <property type="entry name" value="NAD(P)-binding Rossmann-fold domains"/>
    <property type="match status" value="1"/>
</dbReference>
<evidence type="ECO:0000256" key="3">
    <source>
        <dbReference type="ARBA" id="ARBA00023002"/>
    </source>
</evidence>
<dbReference type="PANTHER" id="PTHR24320:SF283">
    <property type="entry name" value="RETINOL DEHYDROGENASE 11"/>
    <property type="match status" value="1"/>
</dbReference>
<dbReference type="PANTHER" id="PTHR24320">
    <property type="entry name" value="RETINOL DEHYDROGENASE"/>
    <property type="match status" value="1"/>
</dbReference>
<dbReference type="GO" id="GO:0016491">
    <property type="term" value="F:oxidoreductase activity"/>
    <property type="evidence" value="ECO:0007669"/>
    <property type="project" value="UniProtKB-KW"/>
</dbReference>
<evidence type="ECO:0000313" key="5">
    <source>
        <dbReference type="Proteomes" id="UP001147746"/>
    </source>
</evidence>
<proteinExistence type="inferred from homology"/>